<sequence>MKSPLTISTLFLAVVSTSAFAPIAPTCTTSSSLSMAPRFDKSTGKWFTNDPEEMNGSSYGPIGSLYRAGPKPFLQRIFNAETYDQAVLKYMAQDGCDRKEAQGNMDAFLENPQDWAYQKVQEKNGAYKKDYANANMAPKQVALSTIWAAVVVYFFGNLAYNGVQGGMLSNSFHRTMELLGVNI</sequence>
<proteinExistence type="predicted"/>
<gene>
    <name evidence="2" type="ORF">ACHAWU_004744</name>
</gene>
<dbReference type="Proteomes" id="UP001530293">
    <property type="component" value="Unassembled WGS sequence"/>
</dbReference>
<organism evidence="2 3">
    <name type="scientific">Discostella pseudostelligera</name>
    <dbReference type="NCBI Taxonomy" id="259834"/>
    <lineage>
        <taxon>Eukaryota</taxon>
        <taxon>Sar</taxon>
        <taxon>Stramenopiles</taxon>
        <taxon>Ochrophyta</taxon>
        <taxon>Bacillariophyta</taxon>
        <taxon>Coscinodiscophyceae</taxon>
        <taxon>Thalassiosirophycidae</taxon>
        <taxon>Stephanodiscales</taxon>
        <taxon>Stephanodiscaceae</taxon>
        <taxon>Discostella</taxon>
    </lineage>
</organism>
<reference evidence="2 3" key="1">
    <citation type="submission" date="2024-10" db="EMBL/GenBank/DDBJ databases">
        <title>Updated reference genomes for cyclostephanoid diatoms.</title>
        <authorList>
            <person name="Roberts W.R."/>
            <person name="Alverson A.J."/>
        </authorList>
    </citation>
    <scope>NUCLEOTIDE SEQUENCE [LARGE SCALE GENOMIC DNA]</scope>
    <source>
        <strain evidence="2 3">AJA232-27</strain>
    </source>
</reference>
<evidence type="ECO:0000256" key="1">
    <source>
        <dbReference type="SAM" id="SignalP"/>
    </source>
</evidence>
<comment type="caution">
    <text evidence="2">The sequence shown here is derived from an EMBL/GenBank/DDBJ whole genome shotgun (WGS) entry which is preliminary data.</text>
</comment>
<keyword evidence="3" id="KW-1185">Reference proteome</keyword>
<accession>A0ABD3MHD1</accession>
<feature type="chain" id="PRO_5044826667" evidence="1">
    <location>
        <begin position="20"/>
        <end position="183"/>
    </location>
</feature>
<evidence type="ECO:0000313" key="3">
    <source>
        <dbReference type="Proteomes" id="UP001530293"/>
    </source>
</evidence>
<feature type="signal peptide" evidence="1">
    <location>
        <begin position="1"/>
        <end position="19"/>
    </location>
</feature>
<keyword evidence="1" id="KW-0732">Signal</keyword>
<dbReference type="EMBL" id="JALLBG020000138">
    <property type="protein sequence ID" value="KAL3762206.1"/>
    <property type="molecule type" value="Genomic_DNA"/>
</dbReference>
<dbReference type="AlphaFoldDB" id="A0ABD3MHD1"/>
<evidence type="ECO:0000313" key="2">
    <source>
        <dbReference type="EMBL" id="KAL3762206.1"/>
    </source>
</evidence>
<name>A0ABD3MHD1_9STRA</name>
<protein>
    <submittedName>
        <fullName evidence="2">Uncharacterized protein</fullName>
    </submittedName>
</protein>